<gene>
    <name evidence="8" type="ORF">GSBLH_T00001697001</name>
</gene>
<comment type="similarity">
    <text evidence="6">Belongs to the peptidase M48 family.</text>
</comment>
<keyword evidence="3 6" id="KW-0378">Hydrolase</keyword>
<sequence length="207" mass="24020">MNHLEVLVVDDDDDLNAYVTMGSVLVISNREARSRIATKYFAFSLFFSNAQCISCILAHELAHMLSRHPVESMLRWTSLAYHVYITMVPDLVVMPCIKSVFDRWVSREQEHEADFQALYLLKRAGVEPRKLLETLALLPEGTQYRDVLSKTRELVDNHPSVPKRIEYLKSQMEGFEEDFKERYQVKERPVEQRSSFTKVLLSFAGLC</sequence>
<dbReference type="Proteomes" id="UP000008312">
    <property type="component" value="Unassembled WGS sequence"/>
</dbReference>
<protein>
    <recommendedName>
        <fullName evidence="7">Peptidase M48 domain-containing protein</fullName>
    </recommendedName>
</protein>
<comment type="cofactor">
    <cofactor evidence="6">
        <name>Zn(2+)</name>
        <dbReference type="ChEBI" id="CHEBI:29105"/>
    </cofactor>
    <text evidence="6">Binds 1 zinc ion per subunit.</text>
</comment>
<dbReference type="OrthoDB" id="7464992at2759"/>
<dbReference type="InterPro" id="IPR001915">
    <property type="entry name" value="Peptidase_M48"/>
</dbReference>
<evidence type="ECO:0000256" key="6">
    <source>
        <dbReference type="RuleBase" id="RU003983"/>
    </source>
</evidence>
<organism evidence="8">
    <name type="scientific">Blastocystis hominis</name>
    <dbReference type="NCBI Taxonomy" id="12968"/>
    <lineage>
        <taxon>Eukaryota</taxon>
        <taxon>Sar</taxon>
        <taxon>Stramenopiles</taxon>
        <taxon>Bigyra</taxon>
        <taxon>Opalozoa</taxon>
        <taxon>Opalinata</taxon>
        <taxon>Blastocystidae</taxon>
        <taxon>Blastocystis</taxon>
    </lineage>
</organism>
<reference evidence="8" key="1">
    <citation type="submission" date="2010-02" db="EMBL/GenBank/DDBJ databases">
        <title>Sequencing and annotation of the Blastocystis hominis genome.</title>
        <authorList>
            <person name="Wincker P."/>
        </authorList>
    </citation>
    <scope>NUCLEOTIDE SEQUENCE</scope>
    <source>
        <strain evidence="8">Singapore isolate B</strain>
    </source>
</reference>
<dbReference type="GO" id="GO:0016020">
    <property type="term" value="C:membrane"/>
    <property type="evidence" value="ECO:0007669"/>
    <property type="project" value="TreeGrafter"/>
</dbReference>
<dbReference type="PANTHER" id="PTHR22726:SF1">
    <property type="entry name" value="METALLOENDOPEPTIDASE OMA1, MITOCHONDRIAL"/>
    <property type="match status" value="1"/>
</dbReference>
<dbReference type="AlphaFoldDB" id="D8M0F2"/>
<name>D8M0F2_BLAHO</name>
<dbReference type="GO" id="GO:0004222">
    <property type="term" value="F:metalloendopeptidase activity"/>
    <property type="evidence" value="ECO:0007669"/>
    <property type="project" value="InterPro"/>
</dbReference>
<evidence type="ECO:0000259" key="7">
    <source>
        <dbReference type="Pfam" id="PF01435"/>
    </source>
</evidence>
<dbReference type="PANTHER" id="PTHR22726">
    <property type="entry name" value="METALLOENDOPEPTIDASE OMA1"/>
    <property type="match status" value="1"/>
</dbReference>
<evidence type="ECO:0000256" key="2">
    <source>
        <dbReference type="ARBA" id="ARBA00022723"/>
    </source>
</evidence>
<evidence type="ECO:0000256" key="4">
    <source>
        <dbReference type="ARBA" id="ARBA00022833"/>
    </source>
</evidence>
<dbReference type="RefSeq" id="XP_012895589.1">
    <property type="nucleotide sequence ID" value="XM_013040135.1"/>
</dbReference>
<dbReference type="Pfam" id="PF01435">
    <property type="entry name" value="Peptidase_M48"/>
    <property type="match status" value="1"/>
</dbReference>
<dbReference type="InParanoid" id="D8M0F2"/>
<evidence type="ECO:0000256" key="1">
    <source>
        <dbReference type="ARBA" id="ARBA00022670"/>
    </source>
</evidence>
<proteinExistence type="inferred from homology"/>
<dbReference type="GO" id="GO:0051603">
    <property type="term" value="P:proteolysis involved in protein catabolic process"/>
    <property type="evidence" value="ECO:0007669"/>
    <property type="project" value="TreeGrafter"/>
</dbReference>
<dbReference type="InterPro" id="IPR051156">
    <property type="entry name" value="Mito/Outer_Membr_Metalloprot"/>
</dbReference>
<evidence type="ECO:0000313" key="9">
    <source>
        <dbReference type="Proteomes" id="UP000008312"/>
    </source>
</evidence>
<dbReference type="GeneID" id="24918928"/>
<dbReference type="EMBL" id="FN668643">
    <property type="protein sequence ID" value="CBK21541.2"/>
    <property type="molecule type" value="Genomic_DNA"/>
</dbReference>
<feature type="domain" description="Peptidase M48" evidence="7">
    <location>
        <begin position="5"/>
        <end position="170"/>
    </location>
</feature>
<keyword evidence="5 6" id="KW-0482">Metalloprotease</keyword>
<evidence type="ECO:0000256" key="3">
    <source>
        <dbReference type="ARBA" id="ARBA00022801"/>
    </source>
</evidence>
<evidence type="ECO:0000256" key="5">
    <source>
        <dbReference type="ARBA" id="ARBA00023049"/>
    </source>
</evidence>
<keyword evidence="2" id="KW-0479">Metal-binding</keyword>
<keyword evidence="9" id="KW-1185">Reference proteome</keyword>
<accession>D8M0F2</accession>
<evidence type="ECO:0000313" key="8">
    <source>
        <dbReference type="EMBL" id="CBK21541.2"/>
    </source>
</evidence>
<dbReference type="GO" id="GO:0046872">
    <property type="term" value="F:metal ion binding"/>
    <property type="evidence" value="ECO:0007669"/>
    <property type="project" value="UniProtKB-KW"/>
</dbReference>
<keyword evidence="1 6" id="KW-0645">Protease</keyword>
<keyword evidence="4 6" id="KW-0862">Zinc</keyword>